<feature type="compositionally biased region" description="Low complexity" evidence="1">
    <location>
        <begin position="275"/>
        <end position="285"/>
    </location>
</feature>
<evidence type="ECO:0000313" key="4">
    <source>
        <dbReference type="Proteomes" id="UP000053099"/>
    </source>
</evidence>
<keyword evidence="2" id="KW-1133">Transmembrane helix</keyword>
<feature type="transmembrane region" description="Helical" evidence="2">
    <location>
        <begin position="427"/>
        <end position="449"/>
    </location>
</feature>
<sequence>MKRWLALAWFLGLLALAAPLPQVYDRLEEALKQVRLENPTQALAALDRAQSLLRQESEGLPPVLRDATLLHLQDARQAVLRQSRVDLEARLLLVRHLLGKALYDGFFQAPAGQKAPYLTRLVRATGLSQSLAQGAESLAPEEARRRLEAAYLQLLTEDLGQALSAGSRPQAYLALARAYARFLVIQDSPQSTLKAQDFIQALGKVSSGEDFRPSVRDLQEKTLAWRKHLQTLAAPSPMATSAPPPAPAQSPTGSPAGKPSTTPPAASPPSPPAPSSSQVSPAESPLPQEIREEVSLLRLDPQAATRIGETLQRLAIPSLINWLDLLDEVRSSLAQAQLYTEAGQYNRARAQLSYAYSRFRLKVYPVVGAYAPELAERADRLFLAMQNAVGLRTVDFTVLLGEIQEIEERLLGSSLGPWHTLQVQLQLFLLGIPRAILCLLASALAFFPLYLGWITFSGRNVYWTLLGLAFLFLALPILAEGLSYTGSILAEYGGLPILGLLANLSIAQGLVPYLAWGISAFLVVAFAGAGLRGIAAQFGLLKERGREVIATQDQRPSATTLTSETIVEWDEEF</sequence>
<gene>
    <name evidence="3" type="ORF">AN926_01000</name>
</gene>
<dbReference type="PATRIC" id="fig|37636.3.peg.1361"/>
<reference evidence="3 4" key="1">
    <citation type="submission" date="2015-09" db="EMBL/GenBank/DDBJ databases">
        <title>Draft genome sequence of Thermus scotoductus strain K1 isolated from a geothermal spring in Nagorno-Karabakh, Armenia.</title>
        <authorList>
            <person name="Saghatelyan A."/>
            <person name="Poghosyan L."/>
            <person name="Panosyan H."/>
            <person name="Birkeland N.-K."/>
        </authorList>
    </citation>
    <scope>NUCLEOTIDE SEQUENCE [LARGE SCALE GENOMIC DNA]</scope>
    <source>
        <strain evidence="3 4">K1</strain>
    </source>
</reference>
<feature type="transmembrane region" description="Helical" evidence="2">
    <location>
        <begin position="461"/>
        <end position="479"/>
    </location>
</feature>
<accession>A0A0N0ZPQ3</accession>
<dbReference type="EMBL" id="LJJR01000004">
    <property type="protein sequence ID" value="KPD32812.1"/>
    <property type="molecule type" value="Genomic_DNA"/>
</dbReference>
<organism evidence="3 4">
    <name type="scientific">Thermus scotoductus</name>
    <dbReference type="NCBI Taxonomy" id="37636"/>
    <lineage>
        <taxon>Bacteria</taxon>
        <taxon>Thermotogati</taxon>
        <taxon>Deinococcota</taxon>
        <taxon>Deinococci</taxon>
        <taxon>Thermales</taxon>
        <taxon>Thermaceae</taxon>
        <taxon>Thermus</taxon>
    </lineage>
</organism>
<feature type="transmembrane region" description="Helical" evidence="2">
    <location>
        <begin position="513"/>
        <end position="534"/>
    </location>
</feature>
<keyword evidence="2" id="KW-0812">Transmembrane</keyword>
<proteinExistence type="predicted"/>
<protein>
    <submittedName>
        <fullName evidence="3">Uncharacterized protein</fullName>
    </submittedName>
</protein>
<dbReference type="Proteomes" id="UP000053099">
    <property type="component" value="Unassembled WGS sequence"/>
</dbReference>
<comment type="caution">
    <text evidence="3">The sequence shown here is derived from an EMBL/GenBank/DDBJ whole genome shotgun (WGS) entry which is preliminary data.</text>
</comment>
<feature type="compositionally biased region" description="Pro residues" evidence="1">
    <location>
        <begin position="261"/>
        <end position="274"/>
    </location>
</feature>
<name>A0A0N0ZPQ3_THESC</name>
<dbReference type="AlphaFoldDB" id="A0A0N0ZPQ3"/>
<evidence type="ECO:0000313" key="3">
    <source>
        <dbReference type="EMBL" id="KPD32812.1"/>
    </source>
</evidence>
<keyword evidence="2" id="KW-0472">Membrane</keyword>
<evidence type="ECO:0000256" key="1">
    <source>
        <dbReference type="SAM" id="MobiDB-lite"/>
    </source>
</evidence>
<feature type="region of interest" description="Disordered" evidence="1">
    <location>
        <begin position="235"/>
        <end position="287"/>
    </location>
</feature>
<evidence type="ECO:0000256" key="2">
    <source>
        <dbReference type="SAM" id="Phobius"/>
    </source>
</evidence>
<feature type="compositionally biased region" description="Low complexity" evidence="1">
    <location>
        <begin position="249"/>
        <end position="260"/>
    </location>
</feature>